<evidence type="ECO:0000313" key="1">
    <source>
        <dbReference type="EMBL" id="MED6242305.1"/>
    </source>
</evidence>
<evidence type="ECO:0000313" key="2">
    <source>
        <dbReference type="Proteomes" id="UP001345963"/>
    </source>
</evidence>
<keyword evidence="2" id="KW-1185">Reference proteome</keyword>
<dbReference type="Proteomes" id="UP001345963">
    <property type="component" value="Unassembled WGS sequence"/>
</dbReference>
<name>A0ABU7AXZ3_9TELE</name>
<gene>
    <name evidence="1" type="ORF">ATANTOWER_002777</name>
</gene>
<organism evidence="1 2">
    <name type="scientific">Ataeniobius toweri</name>
    <dbReference type="NCBI Taxonomy" id="208326"/>
    <lineage>
        <taxon>Eukaryota</taxon>
        <taxon>Metazoa</taxon>
        <taxon>Chordata</taxon>
        <taxon>Craniata</taxon>
        <taxon>Vertebrata</taxon>
        <taxon>Euteleostomi</taxon>
        <taxon>Actinopterygii</taxon>
        <taxon>Neopterygii</taxon>
        <taxon>Teleostei</taxon>
        <taxon>Neoteleostei</taxon>
        <taxon>Acanthomorphata</taxon>
        <taxon>Ovalentaria</taxon>
        <taxon>Atherinomorphae</taxon>
        <taxon>Cyprinodontiformes</taxon>
        <taxon>Goodeidae</taxon>
        <taxon>Ataeniobius</taxon>
    </lineage>
</organism>
<accession>A0ABU7AXZ3</accession>
<dbReference type="EMBL" id="JAHUTI010030790">
    <property type="protein sequence ID" value="MED6242305.1"/>
    <property type="molecule type" value="Genomic_DNA"/>
</dbReference>
<comment type="caution">
    <text evidence="1">The sequence shown here is derived from an EMBL/GenBank/DDBJ whole genome shotgun (WGS) entry which is preliminary data.</text>
</comment>
<sequence length="157" mass="17726">MFLPHMDLADRRHESARDRWVQQQMEETMRRLPDDLEVLPSQLLVEQMECEAAQCRGNWESCPLLLLLLWLSQPGPLTAHCRRPHREAAAAPVVRSLADASMPPRCHRVPELVPANLGSSGGRVDLFTYLSWEVEKMLRCAALPACLCRPAYATVGL</sequence>
<reference evidence="1 2" key="1">
    <citation type="submission" date="2021-07" db="EMBL/GenBank/DDBJ databases">
        <authorList>
            <person name="Palmer J.M."/>
        </authorList>
    </citation>
    <scope>NUCLEOTIDE SEQUENCE [LARGE SCALE GENOMIC DNA]</scope>
    <source>
        <strain evidence="1 2">AT_MEX2019</strain>
        <tissue evidence="1">Muscle</tissue>
    </source>
</reference>
<protein>
    <submittedName>
        <fullName evidence="1">Uncharacterized protein</fullName>
    </submittedName>
</protein>
<proteinExistence type="predicted"/>